<dbReference type="Gene3D" id="3.40.960.10">
    <property type="entry name" value="VSR Endonuclease"/>
    <property type="match status" value="1"/>
</dbReference>
<name>A0ABT2ILH1_9FLAO</name>
<organism evidence="2 3">
    <name type="scientific">Chryseobacterium pyrolae</name>
    <dbReference type="NCBI Taxonomy" id="2987481"/>
    <lineage>
        <taxon>Bacteria</taxon>
        <taxon>Pseudomonadati</taxon>
        <taxon>Bacteroidota</taxon>
        <taxon>Flavobacteriia</taxon>
        <taxon>Flavobacteriales</taxon>
        <taxon>Weeksellaceae</taxon>
        <taxon>Chryseobacterium group</taxon>
        <taxon>Chryseobacterium</taxon>
    </lineage>
</organism>
<dbReference type="GO" id="GO:0004519">
    <property type="term" value="F:endonuclease activity"/>
    <property type="evidence" value="ECO:0007669"/>
    <property type="project" value="UniProtKB-KW"/>
</dbReference>
<accession>A0ABT2ILH1</accession>
<evidence type="ECO:0000313" key="3">
    <source>
        <dbReference type="Proteomes" id="UP001142057"/>
    </source>
</evidence>
<keyword evidence="2" id="KW-0540">Nuclease</keyword>
<evidence type="ECO:0000259" key="1">
    <source>
        <dbReference type="Pfam" id="PF04480"/>
    </source>
</evidence>
<comment type="caution">
    <text evidence="2">The sequence shown here is derived from an EMBL/GenBank/DDBJ whole genome shotgun (WGS) entry which is preliminary data.</text>
</comment>
<protein>
    <submittedName>
        <fullName evidence="2">Endonuclease domain-containing protein</fullName>
    </submittedName>
</protein>
<evidence type="ECO:0000313" key="2">
    <source>
        <dbReference type="EMBL" id="MCT2409473.1"/>
    </source>
</evidence>
<proteinExistence type="predicted"/>
<dbReference type="Pfam" id="PF04480">
    <property type="entry name" value="DUF559"/>
    <property type="match status" value="1"/>
</dbReference>
<keyword evidence="2" id="KW-0378">Hydrolase</keyword>
<sequence>MIQNRPKFLKKNLKYYNHFPKQKDFDIDFLHIPALLNLDFHSLSGLLPLTKSRYEFITKYDKPPVIFVNPTDEEYEYYESIGVKEFQAIGIVFNFYAIEDCPDGSLKGLPYNISLLPMTENGKIDTWGIDLLKQMNVEELSQDNNLVFTEFNPFQSWKKGIGLTYELFSNIGYDGYTDTVGFNWGMYFLSPIYDKKEIIFPENTNFSPIINAKYKKFKTNLFFKNFTNSQPRRIFGCDSPIELFLLQGMYLASLKPVIQTNIFKTGDIIANYFEMQNSPIWIGQDQLITQADFYFPEKQLAIFCDGSDFHDIEKDKKINKSLEKLGVKYLRFSGKQISEELEKVVEIISSEYNKF</sequence>
<gene>
    <name evidence="2" type="ORF">NZD88_18130</name>
</gene>
<keyword evidence="2" id="KW-0255">Endonuclease</keyword>
<reference evidence="2" key="1">
    <citation type="submission" date="2022-08" db="EMBL/GenBank/DDBJ databases">
        <title>Chryseobacterium antibioticum,isolated from the rhizosphere soil of Pyrola in Tibet.</title>
        <authorList>
            <person name="Kan Y."/>
        </authorList>
    </citation>
    <scope>NUCLEOTIDE SEQUENCE</scope>
    <source>
        <strain evidence="2">Pc2-12</strain>
    </source>
</reference>
<dbReference type="Proteomes" id="UP001142057">
    <property type="component" value="Unassembled WGS sequence"/>
</dbReference>
<dbReference type="InterPro" id="IPR007569">
    <property type="entry name" value="DUF559"/>
</dbReference>
<keyword evidence="3" id="KW-1185">Reference proteome</keyword>
<dbReference type="RefSeq" id="WP_259831003.1">
    <property type="nucleotide sequence ID" value="NZ_JANZQH010000010.1"/>
</dbReference>
<feature type="domain" description="DUF559" evidence="1">
    <location>
        <begin position="291"/>
        <end position="350"/>
    </location>
</feature>
<dbReference type="EMBL" id="JANZQH010000010">
    <property type="protein sequence ID" value="MCT2409473.1"/>
    <property type="molecule type" value="Genomic_DNA"/>
</dbReference>